<name>A0A674DBE1_SALTR</name>
<accession>A0A674DBE1</accession>
<protein>
    <recommendedName>
        <fullName evidence="5">C2H2-type domain-containing protein</fullName>
    </recommendedName>
</protein>
<dbReference type="InterPro" id="IPR036236">
    <property type="entry name" value="Znf_C2H2_sf"/>
</dbReference>
<dbReference type="Ensembl" id="ENSSTUT00000099505.1">
    <property type="protein sequence ID" value="ENSSTUP00000093200.1"/>
    <property type="gene ID" value="ENSSTUG00000041279.1"/>
</dbReference>
<dbReference type="InParanoid" id="A0A674DBE1"/>
<dbReference type="InterPro" id="IPR013087">
    <property type="entry name" value="Znf_C2H2_type"/>
</dbReference>
<feature type="compositionally biased region" description="Basic and acidic residues" evidence="4">
    <location>
        <begin position="716"/>
        <end position="729"/>
    </location>
</feature>
<dbReference type="GO" id="GO:0005634">
    <property type="term" value="C:nucleus"/>
    <property type="evidence" value="ECO:0007669"/>
    <property type="project" value="TreeGrafter"/>
</dbReference>
<feature type="compositionally biased region" description="Basic and acidic residues" evidence="4">
    <location>
        <begin position="791"/>
        <end position="804"/>
    </location>
</feature>
<evidence type="ECO:0000259" key="5">
    <source>
        <dbReference type="PROSITE" id="PS00028"/>
    </source>
</evidence>
<feature type="region of interest" description="Disordered" evidence="4">
    <location>
        <begin position="599"/>
        <end position="620"/>
    </location>
</feature>
<organism evidence="6 7">
    <name type="scientific">Salmo trutta</name>
    <name type="common">Brown trout</name>
    <dbReference type="NCBI Taxonomy" id="8032"/>
    <lineage>
        <taxon>Eukaryota</taxon>
        <taxon>Metazoa</taxon>
        <taxon>Chordata</taxon>
        <taxon>Craniata</taxon>
        <taxon>Vertebrata</taxon>
        <taxon>Euteleostomi</taxon>
        <taxon>Actinopterygii</taxon>
        <taxon>Neopterygii</taxon>
        <taxon>Teleostei</taxon>
        <taxon>Protacanthopterygii</taxon>
        <taxon>Salmoniformes</taxon>
        <taxon>Salmonidae</taxon>
        <taxon>Salmoninae</taxon>
        <taxon>Salmo</taxon>
    </lineage>
</organism>
<keyword evidence="2" id="KW-0863">Zinc-finger</keyword>
<evidence type="ECO:0000313" key="6">
    <source>
        <dbReference type="Ensembl" id="ENSSTUP00000093200.1"/>
    </source>
</evidence>
<feature type="compositionally biased region" description="Basic residues" evidence="4">
    <location>
        <begin position="743"/>
        <end position="755"/>
    </location>
</feature>
<evidence type="ECO:0000256" key="2">
    <source>
        <dbReference type="ARBA" id="ARBA00022771"/>
    </source>
</evidence>
<sequence>MACYYIVISSTHLSNGHLRNIKGVFRGPLNKNGSKNLDYSQKERTMAEALEDLKANFYCELCDKQYYKHQEFDNHINSYDHAHKQRLKELKQREFARNVSSKSKKDGRKQERALRRLHELAEQRREVQCTPGSGPMFRSTTVAVEGGYRGARGDRASGRAQNSTQEHTMCPNITLDTLTDNTSTIQAQQTPSSVAGKCGKKISFFFPKKASVKLQSSAAVFCQAGEDGSSRHACRQRLSVQLNSPRTPAGLDSPSPPASEKALHNKGKIHIAGSQGQGLTNAPSGSDSSMPPADLCAILVYSEDVAFPCTVQSSMFLSHSNTLDDCELDMVQGSLKSNLAEQRQETEVEQGQGTEPDKIMLADNVSHKGGHPFSNCTNHSNEAIYTQPQDKGLSVSEDEKWTVARPCKPFCSILSRNGKTVLQWPSEMFTFTRTSPSISFSCNPLQFDFRASTKNAGCRVVERDVEKSAELAKKSCSNEATLETRELFKSLPSPERSLVQEDCERPKSRGCEEPSNTLIRKDEQCCNYSAQLATTSLTHTAMAVDARRCCSTSQRRRRRRGHRRMTHRGGDRYEGATEIFGNCLTLPNYCERLDNQISDSSAKQFQPDEPKQSPSIEDNEGRIEAYRDTAGVERQALAECVNGPAASLAHSDEALQGPGQINEGNMRHQPSKHVNAIEHTSLNCGSLQTNPAITSADQMNKRDPTPLKHQPLPESLLKEGGRCRKRTMDDQTVSSICVNSLHKPNKRRRRRRRPCGAHQSSVADMSSGERYEQSRGANGLSPCTGSDSPGPEDKLNPDALEKSIDSVNGRSSCKGQINGSDLKRYIFDSGAKGSDVIVAHKSVMSPDQPNFHSKSDGSCKVFLPIGNGKMSETFASYTELEEESFNSKDCYRSTLDRLEKHCLQHLQAHRKAMDYQAFPDKLKPVLASPHIPVSSPIVLHPVQLPLPLSTSITIHQTFLKHHADFLQPQPPLMSPILPFTHLPLGAEVFPHGHPPFIYPAPISVMARPSLHPMTMSFHPLPRTVSSYVPTSPHCHPPTTSVLRLHCPP</sequence>
<evidence type="ECO:0000313" key="7">
    <source>
        <dbReference type="Proteomes" id="UP000472277"/>
    </source>
</evidence>
<dbReference type="OMA" id="THTAMAV"/>
<dbReference type="PANTHER" id="PTHR17614:SF13">
    <property type="entry name" value="ZINC FINGER PROTEIN 804A"/>
    <property type="match status" value="1"/>
</dbReference>
<reference evidence="6" key="2">
    <citation type="submission" date="2025-09" db="UniProtKB">
        <authorList>
            <consortium name="Ensembl"/>
        </authorList>
    </citation>
    <scope>IDENTIFICATION</scope>
</reference>
<dbReference type="AlphaFoldDB" id="A0A674DBE1"/>
<proteinExistence type="predicted"/>
<feature type="domain" description="C2H2-type" evidence="5">
    <location>
        <begin position="59"/>
        <end position="81"/>
    </location>
</feature>
<dbReference type="Proteomes" id="UP000472277">
    <property type="component" value="Chromosome 39"/>
</dbReference>
<feature type="region of interest" description="Disordered" evidence="4">
    <location>
        <begin position="696"/>
        <end position="815"/>
    </location>
</feature>
<dbReference type="GeneTree" id="ENSGT00940000160909"/>
<evidence type="ECO:0000256" key="4">
    <source>
        <dbReference type="SAM" id="MobiDB-lite"/>
    </source>
</evidence>
<keyword evidence="3" id="KW-0862">Zinc</keyword>
<dbReference type="InterPro" id="IPR052445">
    <property type="entry name" value="ZnF-G_patch_domain"/>
</dbReference>
<dbReference type="GO" id="GO:0008270">
    <property type="term" value="F:zinc ion binding"/>
    <property type="evidence" value="ECO:0007669"/>
    <property type="project" value="UniProtKB-KW"/>
</dbReference>
<keyword evidence="1" id="KW-0479">Metal-binding</keyword>
<evidence type="ECO:0000256" key="3">
    <source>
        <dbReference type="ARBA" id="ARBA00022833"/>
    </source>
</evidence>
<feature type="compositionally biased region" description="Polar residues" evidence="4">
    <location>
        <begin position="805"/>
        <end position="815"/>
    </location>
</feature>
<dbReference type="PROSITE" id="PS00028">
    <property type="entry name" value="ZINC_FINGER_C2H2_1"/>
    <property type="match status" value="1"/>
</dbReference>
<dbReference type="SUPFAM" id="SSF57667">
    <property type="entry name" value="beta-beta-alpha zinc fingers"/>
    <property type="match status" value="1"/>
</dbReference>
<evidence type="ECO:0000256" key="1">
    <source>
        <dbReference type="ARBA" id="ARBA00022723"/>
    </source>
</evidence>
<dbReference type="PANTHER" id="PTHR17614">
    <property type="entry name" value="ZINC FINGER-CONTAINING"/>
    <property type="match status" value="1"/>
</dbReference>
<keyword evidence="7" id="KW-1185">Reference proteome</keyword>
<feature type="region of interest" description="Disordered" evidence="4">
    <location>
        <begin position="242"/>
        <end position="263"/>
    </location>
</feature>
<reference evidence="6" key="1">
    <citation type="submission" date="2025-08" db="UniProtKB">
        <authorList>
            <consortium name="Ensembl"/>
        </authorList>
    </citation>
    <scope>IDENTIFICATION</scope>
</reference>